<dbReference type="Proteomes" id="UP000236990">
    <property type="component" value="Unassembled WGS sequence"/>
</dbReference>
<dbReference type="Pfam" id="PF09693">
    <property type="entry name" value="Phage_XkdX"/>
    <property type="match status" value="1"/>
</dbReference>
<gene>
    <name evidence="1" type="ORF">S101258_00901</name>
</gene>
<name>A0A2S3U8B5_LACPN</name>
<organism evidence="1 2">
    <name type="scientific">Lactiplantibacillus plantarum subsp. plantarum</name>
    <dbReference type="NCBI Taxonomy" id="337330"/>
    <lineage>
        <taxon>Bacteria</taxon>
        <taxon>Bacillati</taxon>
        <taxon>Bacillota</taxon>
        <taxon>Bacilli</taxon>
        <taxon>Lactobacillales</taxon>
        <taxon>Lactobacillaceae</taxon>
        <taxon>Lactiplantibacillus</taxon>
    </lineage>
</organism>
<dbReference type="InterPro" id="IPR010022">
    <property type="entry name" value="XkdX"/>
</dbReference>
<proteinExistence type="predicted"/>
<dbReference type="AlphaFoldDB" id="A0A2S3U8B5"/>
<evidence type="ECO:0000313" key="2">
    <source>
        <dbReference type="Proteomes" id="UP000236990"/>
    </source>
</evidence>
<sequence>MTVYDQCRIFKSWGQTDPNYYKVFVGVGLTADQYKEITGEDYVASTTE</sequence>
<reference evidence="1 2" key="1">
    <citation type="submission" date="2017-06" db="EMBL/GenBank/DDBJ databases">
        <title>Genome sequence of Lactobacillus plantarum subsp. plantarum strain SRCM101258.</title>
        <authorList>
            <person name="Cho S.H."/>
        </authorList>
    </citation>
    <scope>NUCLEOTIDE SEQUENCE [LARGE SCALE GENOMIC DNA]</scope>
    <source>
        <strain evidence="1 2">SRCM101258</strain>
    </source>
</reference>
<accession>A0A2S3U8B5</accession>
<evidence type="ECO:0008006" key="3">
    <source>
        <dbReference type="Google" id="ProtNLM"/>
    </source>
</evidence>
<protein>
    <recommendedName>
        <fullName evidence="3">XkdX family protein</fullName>
    </recommendedName>
</protein>
<evidence type="ECO:0000313" key="1">
    <source>
        <dbReference type="EMBL" id="POD87178.1"/>
    </source>
</evidence>
<comment type="caution">
    <text evidence="1">The sequence shown here is derived from an EMBL/GenBank/DDBJ whole genome shotgun (WGS) entry which is preliminary data.</text>
</comment>
<dbReference type="EMBL" id="NKCZ01000080">
    <property type="protein sequence ID" value="POD87178.1"/>
    <property type="molecule type" value="Genomic_DNA"/>
</dbReference>